<dbReference type="EMBL" id="BK015962">
    <property type="protein sequence ID" value="DAF87463.1"/>
    <property type="molecule type" value="Genomic_DNA"/>
</dbReference>
<protein>
    <submittedName>
        <fullName evidence="1">Uncharacterized protein</fullName>
    </submittedName>
</protein>
<evidence type="ECO:0000313" key="1">
    <source>
        <dbReference type="EMBL" id="DAF87463.1"/>
    </source>
</evidence>
<sequence>MNEYPYFNPYAPYMPMQNSAYPSANQIQGVRFVSNRQEAESCAVPRGTKALLMDSNKDIFYLKETDMNGISTISEYSFKKVEPQTADNYITKDEFNKWKEQYESIISNIAANTNAAKQPNDRVVGLH</sequence>
<organism evidence="1">
    <name type="scientific">Siphoviridae sp. ctnPP24</name>
    <dbReference type="NCBI Taxonomy" id="2825662"/>
    <lineage>
        <taxon>Viruses</taxon>
        <taxon>Duplodnaviria</taxon>
        <taxon>Heunggongvirae</taxon>
        <taxon>Uroviricota</taxon>
        <taxon>Caudoviricetes</taxon>
    </lineage>
</organism>
<accession>A0A8S5TZ54</accession>
<name>A0A8S5TZ54_9CAUD</name>
<reference evidence="1" key="1">
    <citation type="journal article" date="2021" name="Proc. Natl. Acad. Sci. U.S.A.">
        <title>A Catalog of Tens of Thousands of Viruses from Human Metagenomes Reveals Hidden Associations with Chronic Diseases.</title>
        <authorList>
            <person name="Tisza M.J."/>
            <person name="Buck C.B."/>
        </authorList>
    </citation>
    <scope>NUCLEOTIDE SEQUENCE</scope>
    <source>
        <strain evidence="1">CtnPP24</strain>
    </source>
</reference>
<proteinExistence type="predicted"/>